<evidence type="ECO:0000256" key="2">
    <source>
        <dbReference type="ARBA" id="ARBA00022722"/>
    </source>
</evidence>
<dbReference type="GO" id="GO:0006308">
    <property type="term" value="P:DNA catabolic process"/>
    <property type="evidence" value="ECO:0007669"/>
    <property type="project" value="InterPro"/>
</dbReference>
<dbReference type="CDD" id="cd04489">
    <property type="entry name" value="ExoVII_LU_OBF"/>
    <property type="match status" value="1"/>
</dbReference>
<keyword evidence="1" id="KW-0963">Cytoplasm</keyword>
<keyword evidence="2" id="KW-0540">Nuclease</keyword>
<feature type="domain" description="OB-fold nucleic acid binding" evidence="6">
    <location>
        <begin position="9"/>
        <end position="102"/>
    </location>
</feature>
<dbReference type="GO" id="GO:0003676">
    <property type="term" value="F:nucleic acid binding"/>
    <property type="evidence" value="ECO:0007669"/>
    <property type="project" value="InterPro"/>
</dbReference>
<dbReference type="Pfam" id="PF02601">
    <property type="entry name" value="Exonuc_VII_L"/>
    <property type="match status" value="1"/>
</dbReference>
<evidence type="ECO:0000256" key="4">
    <source>
        <dbReference type="ARBA" id="ARBA00022839"/>
    </source>
</evidence>
<keyword evidence="4" id="KW-0269">Exonuclease</keyword>
<dbReference type="EC" id="3.1.11.6" evidence="7"/>
<dbReference type="EMBL" id="UOFS01000013">
    <property type="protein sequence ID" value="VAW92886.1"/>
    <property type="molecule type" value="Genomic_DNA"/>
</dbReference>
<sequence>MDNNFRDIYSISRLTREVRTVLESGFPLLWIEGEISNLAIPTSGHWYFTLKDQATQIRCAMFRNKNRLLNITPENGKKIVIRARISFYEARGEFQCIVEHIELAGEGLLQKSFDELKNKLNNEGIFNTEYKRAIPRLSHCIGVISSPTGAAIHDILTTLKRRYPVQKVIIYPVLVQGINAAAQITQAINLAKKRNECDCLILSRGGGSLEDLWPFNEETVARAIFKSKIPIVSGIGHEVDVTIADYVADHRAPTPTAAAEFVSPDQNQITEKLNKTFSQLSRTMLQAINKKREKTKLFQSQLIHPGHYLQNITQRLDELNLRMNSRYTQYLAIHSNKLHYLKNRLDLNLPSKRINQLKIKQKFLTQQLKMAWKNRYLQIKHQSSILARALNTVSPLSTLNRGYAIAKSTDNNKIIRSYTEIKINSKIKITLAKGELTCHVEKSENN</sequence>
<evidence type="ECO:0000256" key="3">
    <source>
        <dbReference type="ARBA" id="ARBA00022801"/>
    </source>
</evidence>
<dbReference type="GO" id="GO:0008855">
    <property type="term" value="F:exodeoxyribonuclease VII activity"/>
    <property type="evidence" value="ECO:0007669"/>
    <property type="project" value="UniProtKB-EC"/>
</dbReference>
<evidence type="ECO:0000259" key="5">
    <source>
        <dbReference type="Pfam" id="PF02601"/>
    </source>
</evidence>
<protein>
    <submittedName>
        <fullName evidence="7">Exodeoxyribonuclease VII large subunit</fullName>
        <ecNumber evidence="7">3.1.11.6</ecNumber>
    </submittedName>
</protein>
<dbReference type="Pfam" id="PF13742">
    <property type="entry name" value="tRNA_anti_2"/>
    <property type="match status" value="1"/>
</dbReference>
<keyword evidence="3 7" id="KW-0378">Hydrolase</keyword>
<dbReference type="InterPro" id="IPR025824">
    <property type="entry name" value="OB-fold_nuc-bd_dom"/>
</dbReference>
<proteinExistence type="inferred from homology"/>
<dbReference type="PANTHER" id="PTHR30008:SF0">
    <property type="entry name" value="EXODEOXYRIBONUCLEASE 7 LARGE SUBUNIT"/>
    <property type="match status" value="1"/>
</dbReference>
<feature type="domain" description="Exonuclease VII large subunit C-terminal" evidence="5">
    <location>
        <begin position="126"/>
        <end position="438"/>
    </location>
</feature>
<dbReference type="PANTHER" id="PTHR30008">
    <property type="entry name" value="EXODEOXYRIBONUCLEASE 7 LARGE SUBUNIT"/>
    <property type="match status" value="1"/>
</dbReference>
<dbReference type="AlphaFoldDB" id="A0A3B1AJP5"/>
<dbReference type="InterPro" id="IPR003753">
    <property type="entry name" value="Exonuc_VII_L"/>
</dbReference>
<evidence type="ECO:0000259" key="6">
    <source>
        <dbReference type="Pfam" id="PF13742"/>
    </source>
</evidence>
<accession>A0A3B1AJP5</accession>
<name>A0A3B1AJP5_9ZZZZ</name>
<dbReference type="InterPro" id="IPR020579">
    <property type="entry name" value="Exonuc_VII_lsu_C"/>
</dbReference>
<evidence type="ECO:0000313" key="7">
    <source>
        <dbReference type="EMBL" id="VAW92886.1"/>
    </source>
</evidence>
<dbReference type="GO" id="GO:0009318">
    <property type="term" value="C:exodeoxyribonuclease VII complex"/>
    <property type="evidence" value="ECO:0007669"/>
    <property type="project" value="InterPro"/>
</dbReference>
<dbReference type="HAMAP" id="MF_00378">
    <property type="entry name" value="Exonuc_7_L"/>
    <property type="match status" value="1"/>
</dbReference>
<dbReference type="NCBIfam" id="TIGR00237">
    <property type="entry name" value="xseA"/>
    <property type="match status" value="1"/>
</dbReference>
<reference evidence="7" key="1">
    <citation type="submission" date="2018-06" db="EMBL/GenBank/DDBJ databases">
        <authorList>
            <person name="Zhirakovskaya E."/>
        </authorList>
    </citation>
    <scope>NUCLEOTIDE SEQUENCE</scope>
</reference>
<gene>
    <name evidence="7" type="ORF">MNBD_GAMMA22-510</name>
</gene>
<organism evidence="7">
    <name type="scientific">hydrothermal vent metagenome</name>
    <dbReference type="NCBI Taxonomy" id="652676"/>
    <lineage>
        <taxon>unclassified sequences</taxon>
        <taxon>metagenomes</taxon>
        <taxon>ecological metagenomes</taxon>
    </lineage>
</organism>
<evidence type="ECO:0000256" key="1">
    <source>
        <dbReference type="ARBA" id="ARBA00022490"/>
    </source>
</evidence>